<protein>
    <submittedName>
        <fullName evidence="2">Uncharacterized protein</fullName>
    </submittedName>
</protein>
<sequence length="74" mass="7934">MKEKHFLNLSSEIPKLSKNEADQLKGGFKKVATKPSVQMSGDINKNCHGNSGDAGSDEDGDANVNCKFSCKCNS</sequence>
<dbReference type="RefSeq" id="WP_032952190.1">
    <property type="nucleotide sequence ID" value="NZ_JNHM01000002.1"/>
</dbReference>
<dbReference type="Proteomes" id="UP000027661">
    <property type="component" value="Unassembled WGS sequence"/>
</dbReference>
<organism evidence="2 3">
    <name type="scientific">Phocaeicola vulgatus str. 3975 RP4</name>
    <dbReference type="NCBI Taxonomy" id="1339352"/>
    <lineage>
        <taxon>Bacteria</taxon>
        <taxon>Pseudomonadati</taxon>
        <taxon>Bacteroidota</taxon>
        <taxon>Bacteroidia</taxon>
        <taxon>Bacteroidales</taxon>
        <taxon>Bacteroidaceae</taxon>
        <taxon>Phocaeicola</taxon>
    </lineage>
</organism>
<name>A0A069SNW6_PHOVU</name>
<dbReference type="EMBL" id="JNHM01000002">
    <property type="protein sequence ID" value="KDS56787.1"/>
    <property type="molecule type" value="Genomic_DNA"/>
</dbReference>
<gene>
    <name evidence="2" type="ORF">M099_0021</name>
</gene>
<comment type="caution">
    <text evidence="2">The sequence shown here is derived from an EMBL/GenBank/DDBJ whole genome shotgun (WGS) entry which is preliminary data.</text>
</comment>
<evidence type="ECO:0000313" key="3">
    <source>
        <dbReference type="Proteomes" id="UP000027661"/>
    </source>
</evidence>
<accession>A0A069SNW6</accession>
<feature type="region of interest" description="Disordered" evidence="1">
    <location>
        <begin position="32"/>
        <end position="61"/>
    </location>
</feature>
<evidence type="ECO:0000256" key="1">
    <source>
        <dbReference type="SAM" id="MobiDB-lite"/>
    </source>
</evidence>
<proteinExistence type="predicted"/>
<evidence type="ECO:0000313" key="2">
    <source>
        <dbReference type="EMBL" id="KDS56787.1"/>
    </source>
</evidence>
<dbReference type="AlphaFoldDB" id="A0A069SNW6"/>
<reference evidence="2 3" key="1">
    <citation type="submission" date="2014-04" db="EMBL/GenBank/DDBJ databases">
        <authorList>
            <person name="Sears C."/>
            <person name="Carroll K."/>
            <person name="Sack B.R."/>
            <person name="Qadri F."/>
            <person name="Myers L.L."/>
            <person name="Chung G.-T."/>
            <person name="Escheverria P."/>
            <person name="Fraser C.M."/>
            <person name="Sadzewicz L."/>
            <person name="Shefchek K.A."/>
            <person name="Tallon L."/>
            <person name="Das S.P."/>
            <person name="Daugherty S."/>
            <person name="Mongodin E.F."/>
        </authorList>
    </citation>
    <scope>NUCLEOTIDE SEQUENCE [LARGE SCALE GENOMIC DNA]</scope>
    <source>
        <strain evidence="2 3">3975 RP4</strain>
    </source>
</reference>